<dbReference type="InterPro" id="IPR007213">
    <property type="entry name" value="Ppm1/Ppm2/Tcmp"/>
</dbReference>
<evidence type="ECO:0008006" key="5">
    <source>
        <dbReference type="Google" id="ProtNLM"/>
    </source>
</evidence>
<dbReference type="Proteomes" id="UP000664701">
    <property type="component" value="Chromosome"/>
</dbReference>
<dbReference type="PANTHER" id="PTHR43619:SF2">
    <property type="entry name" value="S-ADENOSYL-L-METHIONINE-DEPENDENT METHYLTRANSFERASES SUPERFAMILY PROTEIN"/>
    <property type="match status" value="1"/>
</dbReference>
<name>A0ABZ2SNT7_9ENTE</name>
<proteinExistence type="predicted"/>
<evidence type="ECO:0000256" key="2">
    <source>
        <dbReference type="ARBA" id="ARBA00022679"/>
    </source>
</evidence>
<dbReference type="Gene3D" id="3.40.50.150">
    <property type="entry name" value="Vaccinia Virus protein VP39"/>
    <property type="match status" value="1"/>
</dbReference>
<protein>
    <recommendedName>
        <fullName evidence="5">Class I SAM-dependent methyltransferase</fullName>
    </recommendedName>
</protein>
<evidence type="ECO:0000313" key="3">
    <source>
        <dbReference type="EMBL" id="WYJ77443.1"/>
    </source>
</evidence>
<dbReference type="InterPro" id="IPR016874">
    <property type="entry name" value="TcmP-like"/>
</dbReference>
<dbReference type="InterPro" id="IPR029063">
    <property type="entry name" value="SAM-dependent_MTases_sf"/>
</dbReference>
<dbReference type="PANTHER" id="PTHR43619">
    <property type="entry name" value="S-ADENOSYL-L-METHIONINE-DEPENDENT METHYLTRANSFERASE YKTD-RELATED"/>
    <property type="match status" value="1"/>
</dbReference>
<evidence type="ECO:0000313" key="4">
    <source>
        <dbReference type="Proteomes" id="UP000664701"/>
    </source>
</evidence>
<dbReference type="Pfam" id="PF04072">
    <property type="entry name" value="LCM"/>
    <property type="match status" value="1"/>
</dbReference>
<reference evidence="3 4" key="1">
    <citation type="submission" date="2024-03" db="EMBL/GenBank/DDBJ databases">
        <title>The Genome Sequence of Enterococcus sp. DIV2402.</title>
        <authorList>
            <consortium name="The Broad Institute Genomics Platform"/>
            <consortium name="The Broad Institute Microbial Omics Core"/>
            <consortium name="The Broad Institute Genomic Center for Infectious Diseases"/>
            <person name="Earl A."/>
            <person name="Manson A."/>
            <person name="Gilmore M."/>
            <person name="Schwartman J."/>
            <person name="Shea T."/>
            <person name="Abouelleil A."/>
            <person name="Cao P."/>
            <person name="Chapman S."/>
            <person name="Cusick C."/>
            <person name="Young S."/>
            <person name="Neafsey D."/>
            <person name="Nusbaum C."/>
            <person name="Birren B."/>
        </authorList>
    </citation>
    <scope>NUCLEOTIDE SEQUENCE [LARGE SCALE GENOMIC DNA]</scope>
    <source>
        <strain evidence="3 4">DIV2402</strain>
    </source>
</reference>
<dbReference type="RefSeq" id="WP_207940430.1">
    <property type="nucleotide sequence ID" value="NZ_CP147251.1"/>
</dbReference>
<gene>
    <name evidence="3" type="ORF">DOK78_002081</name>
</gene>
<organism evidence="3 4">
    <name type="scientific">Candidatus Enterococcus lowellii</name>
    <dbReference type="NCBI Taxonomy" id="2230877"/>
    <lineage>
        <taxon>Bacteria</taxon>
        <taxon>Bacillati</taxon>
        <taxon>Bacillota</taxon>
        <taxon>Bacilli</taxon>
        <taxon>Lactobacillales</taxon>
        <taxon>Enterococcaceae</taxon>
        <taxon>Enterococcus</taxon>
    </lineage>
</organism>
<dbReference type="EMBL" id="CP147251">
    <property type="protein sequence ID" value="WYJ77443.1"/>
    <property type="molecule type" value="Genomic_DNA"/>
</dbReference>
<sequence length="263" mass="30945">MPIDLGSVQETMLIPLSIRANETRRNNARLSDFKAVSITKAMDIDIYKYDKFMSHEGVVARTIMFDQEVEYYVKQFPTATFLNLGCGLDDRFSRVDNGRIMWYNIDLPDAIALRKNFFEPRRREVIVSSSVLDSDWLKRIIKRGKIIIIAEGLLMYFNTEEIIHLFHLLSSRFENYILITELMSSFFVENAKYHDALRHTQAQIKWGTKNGHELTHLYPYLKLIKEESFNAVMRKYSLLGWLFSVLPIIKQMNNRLAIYQLEK</sequence>
<keyword evidence="2" id="KW-0808">Transferase</keyword>
<accession>A0ABZ2SNT7</accession>
<dbReference type="SUPFAM" id="SSF53335">
    <property type="entry name" value="S-adenosyl-L-methionine-dependent methyltransferases"/>
    <property type="match status" value="1"/>
</dbReference>
<dbReference type="PIRSF" id="PIRSF028177">
    <property type="entry name" value="Polyketide_synth_Omtfrase_TcmP"/>
    <property type="match status" value="1"/>
</dbReference>
<evidence type="ECO:0000256" key="1">
    <source>
        <dbReference type="ARBA" id="ARBA00022603"/>
    </source>
</evidence>
<keyword evidence="1" id="KW-0489">Methyltransferase</keyword>
<keyword evidence="4" id="KW-1185">Reference proteome</keyword>